<dbReference type="PANTHER" id="PTHR33371">
    <property type="entry name" value="INTERMEMBRANE PHOSPHOLIPID TRANSPORT SYSTEM BINDING PROTEIN MLAD-RELATED"/>
    <property type="match status" value="1"/>
</dbReference>
<dbReference type="KEGG" id="dtm:BJL86_0631"/>
<keyword evidence="1" id="KW-0472">Membrane</keyword>
<dbReference type="STRING" id="499555.BJL86_0631"/>
<dbReference type="AlphaFoldDB" id="A0A173LHR6"/>
<dbReference type="InterPro" id="IPR003399">
    <property type="entry name" value="Mce/MlaD"/>
</dbReference>
<evidence type="ECO:0000259" key="2">
    <source>
        <dbReference type="Pfam" id="PF02470"/>
    </source>
</evidence>
<feature type="transmembrane region" description="Helical" evidence="1">
    <location>
        <begin position="27"/>
        <end position="48"/>
    </location>
</feature>
<feature type="domain" description="Mce/MlaD" evidence="2">
    <location>
        <begin position="57"/>
        <end position="131"/>
    </location>
</feature>
<proteinExistence type="predicted"/>
<keyword evidence="1" id="KW-1133">Transmembrane helix</keyword>
<name>A0A173LHR6_9ACTN</name>
<protein>
    <recommendedName>
        <fullName evidence="2">Mce/MlaD domain-containing protein</fullName>
    </recommendedName>
</protein>
<reference evidence="3 4" key="1">
    <citation type="submission" date="2016-06" db="EMBL/GenBank/DDBJ databases">
        <title>Complete genome sequence of a saline-alkali tolerant type strain Dietzia timorensis ID05-A0528T.</title>
        <authorList>
            <person name="Wu X."/>
        </authorList>
    </citation>
    <scope>NUCLEOTIDE SEQUENCE [LARGE SCALE GENOMIC DNA]</scope>
    <source>
        <strain evidence="3 4">ID05-A0528</strain>
    </source>
</reference>
<dbReference type="Proteomes" id="UP000186104">
    <property type="component" value="Chromosome"/>
</dbReference>
<evidence type="ECO:0000313" key="3">
    <source>
        <dbReference type="EMBL" id="ANI91433.1"/>
    </source>
</evidence>
<keyword evidence="4" id="KW-1185">Reference proteome</keyword>
<keyword evidence="1" id="KW-0812">Transmembrane</keyword>
<dbReference type="InterPro" id="IPR005693">
    <property type="entry name" value="Mce"/>
</dbReference>
<evidence type="ECO:0000313" key="4">
    <source>
        <dbReference type="Proteomes" id="UP000186104"/>
    </source>
</evidence>
<accession>A0A173LHR6</accession>
<organism evidence="3 4">
    <name type="scientific">Dietzia timorensis</name>
    <dbReference type="NCBI Taxonomy" id="499555"/>
    <lineage>
        <taxon>Bacteria</taxon>
        <taxon>Bacillati</taxon>
        <taxon>Actinomycetota</taxon>
        <taxon>Actinomycetes</taxon>
        <taxon>Mycobacteriales</taxon>
        <taxon>Dietziaceae</taxon>
        <taxon>Dietzia</taxon>
    </lineage>
</organism>
<sequence length="348" mass="37422">MRHMIRVLADSFSDVVRDPRRNKRGNPIVLGAISIVLMGVLFVVSIGVPELYYQLRTAEYHAAFDNAAGLKEGDRVLVAGVPSGRVADLSIESGHAVVTFRLDEHQELGAGTSAHIGISSLLGNRFLEVTPAGTANLGDERLIEISRTSSPYSLDDIDTQVEDLADNLDTDSLATLINDLDRVLPQDTEGAGSNLGDISAALRMLRQEGDNFDQLVTATRQATGVLAAQEQGVTTLKDRTLVILQVLADRRDRLIALIENTEALATQLNSLLDEERPEIDALTTNLTSITETYKRNKETLDSTLTRLAPAVRGVTNATGNGPWTEVAAPSGPIPDALLCTIGVMTGCR</sequence>
<dbReference type="Pfam" id="PF02470">
    <property type="entry name" value="MlaD"/>
    <property type="match status" value="1"/>
</dbReference>
<dbReference type="EMBL" id="CP015961">
    <property type="protein sequence ID" value="ANI91433.1"/>
    <property type="molecule type" value="Genomic_DNA"/>
</dbReference>
<dbReference type="InterPro" id="IPR052336">
    <property type="entry name" value="MlaD_Phospholipid_Transporter"/>
</dbReference>
<evidence type="ECO:0000256" key="1">
    <source>
        <dbReference type="SAM" id="Phobius"/>
    </source>
</evidence>
<dbReference type="GO" id="GO:0005576">
    <property type="term" value="C:extracellular region"/>
    <property type="evidence" value="ECO:0007669"/>
    <property type="project" value="TreeGrafter"/>
</dbReference>
<gene>
    <name evidence="3" type="ORF">BJL86_0631</name>
</gene>
<dbReference type="NCBIfam" id="TIGR00996">
    <property type="entry name" value="Mtu_fam_mce"/>
    <property type="match status" value="1"/>
</dbReference>
<dbReference type="PANTHER" id="PTHR33371:SF18">
    <property type="entry name" value="MCE-FAMILY PROTEIN MCE3C"/>
    <property type="match status" value="1"/>
</dbReference>